<dbReference type="PANTHER" id="PTHR12526:SF629">
    <property type="entry name" value="TEICHURONIC ACID BIOSYNTHESIS GLYCOSYLTRANSFERASE TUAH-RELATED"/>
    <property type="match status" value="1"/>
</dbReference>
<proteinExistence type="predicted"/>
<dbReference type="PANTHER" id="PTHR12526">
    <property type="entry name" value="GLYCOSYLTRANSFERASE"/>
    <property type="match status" value="1"/>
</dbReference>
<sequence>MKHLFLMEFFGRGQSGRSYAVTERVRLFKNLNKDVKLVTFDYNPQYEEIWREAAPDVMAHHINMMDYFQGEAVAGGVRVERLHDARQVTIVDKVFNQHDELVGEIYYGLDNKSVSRRGAILYNRDGSERMRLLYVQNKVTQVLLWDGGMLHVLSFEAMVKYFLDKLTAEEPSIMYADVLEETMTQSYGSVENAEMKVAYIHADHHVAHHQILVGFRNLLRAKKFDWIVTGTQTQAIDLRTEWGAQTIDIAPASVTVPDTVTDLADRRAMSVVVVTRFDRIKRIEDMIAAIVKAHKQNRDINLQLYGTVSDQAYYTQLQQQIADAHATGYITFNGATTDAIDTFQTGQVTIFTSRTEGFGRTILEAEAAGTPVISYDIDYGPRAIIGKAGKLVADGDVNALANAIVMALADKRWREKASEAGREQARDYDAEHVQAKWLDLITKLEATHENHVD</sequence>
<dbReference type="EMBL" id="JAAOCX010000008">
    <property type="protein sequence ID" value="MBJ7632863.1"/>
    <property type="molecule type" value="Genomic_DNA"/>
</dbReference>
<evidence type="ECO:0000313" key="5">
    <source>
        <dbReference type="EMBL" id="MBJ7638755.1"/>
    </source>
</evidence>
<dbReference type="Proteomes" id="UP000808038">
    <property type="component" value="Unassembled WGS sequence"/>
</dbReference>
<evidence type="ECO:0000256" key="2">
    <source>
        <dbReference type="ARBA" id="ARBA00022679"/>
    </source>
</evidence>
<gene>
    <name evidence="5" type="ORF">HAU20_05045</name>
    <name evidence="4" type="ORF">HAU43_07165</name>
</gene>
<name>A0A4Z0RKY6_WEICO</name>
<accession>A0A4Z0RKY6</accession>
<evidence type="ECO:0000256" key="1">
    <source>
        <dbReference type="ARBA" id="ARBA00022676"/>
    </source>
</evidence>
<dbReference type="InterPro" id="IPR001296">
    <property type="entry name" value="Glyco_trans_1"/>
</dbReference>
<organism evidence="5 6">
    <name type="scientific">Weissella confusa</name>
    <name type="common">Lactobacillus confusus</name>
    <dbReference type="NCBI Taxonomy" id="1583"/>
    <lineage>
        <taxon>Bacteria</taxon>
        <taxon>Bacillati</taxon>
        <taxon>Bacillota</taxon>
        <taxon>Bacilli</taxon>
        <taxon>Lactobacillales</taxon>
        <taxon>Lactobacillaceae</taxon>
        <taxon>Weissella</taxon>
    </lineage>
</organism>
<comment type="caution">
    <text evidence="5">The sequence shown here is derived from an EMBL/GenBank/DDBJ whole genome shotgun (WGS) entry which is preliminary data.</text>
</comment>
<dbReference type="Pfam" id="PF00534">
    <property type="entry name" value="Glycos_transf_1"/>
    <property type="match status" value="1"/>
</dbReference>
<dbReference type="GO" id="GO:0016757">
    <property type="term" value="F:glycosyltransferase activity"/>
    <property type="evidence" value="ECO:0007669"/>
    <property type="project" value="UniProtKB-KW"/>
</dbReference>
<evidence type="ECO:0000313" key="4">
    <source>
        <dbReference type="EMBL" id="MBJ7632863.1"/>
    </source>
</evidence>
<feature type="domain" description="Glycosyl transferase family 1" evidence="3">
    <location>
        <begin position="271"/>
        <end position="423"/>
    </location>
</feature>
<dbReference type="Proteomes" id="UP000728106">
    <property type="component" value="Unassembled WGS sequence"/>
</dbReference>
<keyword evidence="1" id="KW-0328">Glycosyltransferase</keyword>
<dbReference type="AlphaFoldDB" id="A0A4Z0RKY6"/>
<evidence type="ECO:0000259" key="3">
    <source>
        <dbReference type="Pfam" id="PF00534"/>
    </source>
</evidence>
<reference evidence="5" key="1">
    <citation type="submission" date="2020-02" db="EMBL/GenBank/DDBJ databases">
        <authorList>
            <person name="Fontana A."/>
            <person name="Patrone V."/>
            <person name="Morelli L."/>
        </authorList>
    </citation>
    <scope>NUCLEOTIDE SEQUENCE</scope>
    <source>
        <strain evidence="4">CCUG 30943</strain>
        <strain evidence="5">CCUG 43002</strain>
    </source>
</reference>
<evidence type="ECO:0000313" key="6">
    <source>
        <dbReference type="Proteomes" id="UP000728106"/>
    </source>
</evidence>
<dbReference type="Gene3D" id="3.40.50.2000">
    <property type="entry name" value="Glycogen Phosphorylase B"/>
    <property type="match status" value="3"/>
</dbReference>
<keyword evidence="6" id="KW-1185">Reference proteome</keyword>
<reference evidence="5 6" key="2">
    <citation type="journal article" date="2021" name="Int. J. Food Microbiol.">
        <title>Safety demonstration of a microbial species for use in the food chain: Weissella confusa.</title>
        <authorList>
            <person name="Bourdichon F."/>
            <person name="Patrone V."/>
            <person name="Fontana A."/>
            <person name="Milani G."/>
            <person name="Morelli L."/>
        </authorList>
    </citation>
    <scope>NUCLEOTIDE SEQUENCE [LARGE SCALE GENOMIC DNA]</scope>
    <source>
        <strain evidence="4">CCUG 30943</strain>
        <strain evidence="5 6">CCUG 43002</strain>
    </source>
</reference>
<keyword evidence="2" id="KW-0808">Transferase</keyword>
<dbReference type="EMBL" id="JAAOCP010000005">
    <property type="protein sequence ID" value="MBJ7638755.1"/>
    <property type="molecule type" value="Genomic_DNA"/>
</dbReference>
<dbReference type="SUPFAM" id="SSF53756">
    <property type="entry name" value="UDP-Glycosyltransferase/glycogen phosphorylase"/>
    <property type="match status" value="1"/>
</dbReference>
<dbReference type="RefSeq" id="WP_135411346.1">
    <property type="nucleotide sequence ID" value="NZ_JAAOCJ010000008.1"/>
</dbReference>
<protein>
    <submittedName>
        <fullName evidence="5">Glycosyltransferase</fullName>
    </submittedName>
</protein>